<feature type="region of interest" description="Disordered" evidence="1">
    <location>
        <begin position="240"/>
        <end position="307"/>
    </location>
</feature>
<feature type="compositionally biased region" description="Basic residues" evidence="1">
    <location>
        <begin position="1"/>
        <end position="14"/>
    </location>
</feature>
<feature type="compositionally biased region" description="Basic and acidic residues" evidence="1">
    <location>
        <begin position="256"/>
        <end position="272"/>
    </location>
</feature>
<feature type="compositionally biased region" description="Polar residues" evidence="1">
    <location>
        <begin position="916"/>
        <end position="932"/>
    </location>
</feature>
<keyword evidence="3" id="KW-1185">Reference proteome</keyword>
<accession>A0A0D7AT96</accession>
<gene>
    <name evidence="2" type="ORF">CYLTODRAFT_480802</name>
</gene>
<feature type="region of interest" description="Disordered" evidence="1">
    <location>
        <begin position="88"/>
        <end position="124"/>
    </location>
</feature>
<feature type="compositionally biased region" description="Polar residues" evidence="1">
    <location>
        <begin position="975"/>
        <end position="988"/>
    </location>
</feature>
<evidence type="ECO:0000313" key="3">
    <source>
        <dbReference type="Proteomes" id="UP000054007"/>
    </source>
</evidence>
<feature type="region of interest" description="Disordered" evidence="1">
    <location>
        <begin position="886"/>
        <end position="910"/>
    </location>
</feature>
<feature type="compositionally biased region" description="Basic and acidic residues" evidence="1">
    <location>
        <begin position="895"/>
        <end position="905"/>
    </location>
</feature>
<feature type="region of interest" description="Disordered" evidence="1">
    <location>
        <begin position="1025"/>
        <end position="1111"/>
    </location>
</feature>
<dbReference type="OrthoDB" id="5535068at2759"/>
<dbReference type="CDD" id="cd00303">
    <property type="entry name" value="retropepsin_like"/>
    <property type="match status" value="1"/>
</dbReference>
<name>A0A0D7AT96_9AGAR</name>
<feature type="region of interest" description="Disordered" evidence="1">
    <location>
        <begin position="969"/>
        <end position="993"/>
    </location>
</feature>
<feature type="region of interest" description="Disordered" evidence="1">
    <location>
        <begin position="687"/>
        <end position="742"/>
    </location>
</feature>
<sequence>NKKSSSKSKKHVSSPKKEQTKSSEKSSTSKTSLSKDMDDLVEKLGKMSVSDPAYAILYYKAFTADPNIEKCFAAPIISRPPRPAPRAYNVNTQSPNPNATPTYITGPNSIPLRTQAPRDTGPRPPTTGCYGCSNESHTVRSCPELQALIQQGKLVQDTYTGRVKMPSGQRIWRTEGENILQAYHRMNRPAQTTSYIGLENEEEDWETHVYSIEEHGDVLAMDRSERAMARAARKDLIAGKDSPIAKPPAKRSAAKARKEAPPPERIHDEEPRYNPNHVTDEEMSGIEENTPPKPMRKPIQPKSTTTTRARQSEIQQQVSGQEVMTKLLEAQIPNITVKELIACSDALALQLAQLVKKKNTGSVVRAEEDNNLGQVNHIESRSRALLIRVPLKCAGTALHAVVDSGSQLNIMKRSIYEKYLAYTYPEEPHASVRMKDASGQERLLGGQVCNIEFMCGIVPTRANVYLGPESLPFELLLGRPWQRDNLVSIKERPHGTFVTFDNFQQPDLRPMEICVGQEAIYDIPSTAQEHANKIADSEEDLADTEDNSDSEDGSNFLVRLNPMKQPAKFIPPERAKYLSRGCIVSSITLPDDIDPQLKLKRTTASRGHKRKMAEYVEDGLEQGVPGIEQVLQEASSSITTHVSDSEMEFGATEKGTHSAAAYAHASPTLGHTNPKDSETGVVADADESISAHSTSAPEHQSAVPSESNQDMPPPPPLNPNRTEESPLCKSCGHPTHSPTACTDTLRVKSTGSLELFWKRESGYGTRSVETSTTTLFGKSEPQSGTRTNTQTEFHSQVMWIAEVDASLSMPNDSSTLAYSPEECTPAPVYGVLTPPPNYTKSTDQTSMENAQSSIWHWIVTAESPYTMREDLLTAEGEQLRSQRRQDFYKAQQARRPPERRPDLRSDSLMLPTTHTLENGVQTSEMHSQTRNGHSFYKRLQRELRKRKERASKPPKKAERIPSLVTALANEKPTKQHNSQGGNQTISQEIESECTESKLKESELVKTNNSLLTAQPIRNREQCLKTAQTTGHTRSLGKEETDGLTVKRAQSSDVQSLHPQTQKLSRYSKLGPTDELGSSIHPTPPSMLRKSQTGLENNPVLSKAKNRNGRPHATFTTAIPAFIALNGRDRPPPIEATAPVDAAIQQRITLLAQEITNEPANAAALGPAILVTPAAGRLSPIHVPDSDRSIKVNLFFNARHVSLRDGEDPSVHIGTTLVITLDGDVDTQFLPHLERTIMGHPAIRLCGPTTRMSYRAPDGRIPQLTHNGGFLPLDIPEDSTQAELETGCGDFKEGLAPFESTNVLSRFPTL</sequence>
<dbReference type="EMBL" id="KN881080">
    <property type="protein sequence ID" value="KIY61054.1"/>
    <property type="molecule type" value="Genomic_DNA"/>
</dbReference>
<proteinExistence type="predicted"/>
<feature type="region of interest" description="Disordered" evidence="1">
    <location>
        <begin position="537"/>
        <end position="556"/>
    </location>
</feature>
<feature type="compositionally biased region" description="Acidic residues" evidence="1">
    <location>
        <begin position="537"/>
        <end position="552"/>
    </location>
</feature>
<feature type="non-terminal residue" evidence="2">
    <location>
        <position position="1"/>
    </location>
</feature>
<feature type="region of interest" description="Disordered" evidence="1">
    <location>
        <begin position="1"/>
        <end position="36"/>
    </location>
</feature>
<feature type="compositionally biased region" description="Polar residues" evidence="1">
    <location>
        <begin position="1088"/>
        <end position="1099"/>
    </location>
</feature>
<feature type="region of interest" description="Disordered" evidence="1">
    <location>
        <begin position="916"/>
        <end position="935"/>
    </location>
</feature>
<organism evidence="2 3">
    <name type="scientific">Cylindrobasidium torrendii FP15055 ss-10</name>
    <dbReference type="NCBI Taxonomy" id="1314674"/>
    <lineage>
        <taxon>Eukaryota</taxon>
        <taxon>Fungi</taxon>
        <taxon>Dikarya</taxon>
        <taxon>Basidiomycota</taxon>
        <taxon>Agaricomycotina</taxon>
        <taxon>Agaricomycetes</taxon>
        <taxon>Agaricomycetidae</taxon>
        <taxon>Agaricales</taxon>
        <taxon>Marasmiineae</taxon>
        <taxon>Physalacriaceae</taxon>
        <taxon>Cylindrobasidium</taxon>
    </lineage>
</organism>
<dbReference type="Proteomes" id="UP000054007">
    <property type="component" value="Unassembled WGS sequence"/>
</dbReference>
<evidence type="ECO:0000256" key="1">
    <source>
        <dbReference type="SAM" id="MobiDB-lite"/>
    </source>
</evidence>
<feature type="region of interest" description="Disordered" evidence="1">
    <location>
        <begin position="639"/>
        <end position="658"/>
    </location>
</feature>
<dbReference type="Gene3D" id="2.40.70.10">
    <property type="entry name" value="Acid Proteases"/>
    <property type="match status" value="1"/>
</dbReference>
<feature type="compositionally biased region" description="Basic and acidic residues" evidence="1">
    <location>
        <begin position="15"/>
        <end position="24"/>
    </location>
</feature>
<protein>
    <submittedName>
        <fullName evidence="2">Uncharacterized protein</fullName>
    </submittedName>
</protein>
<dbReference type="STRING" id="1314674.A0A0D7AT96"/>
<evidence type="ECO:0000313" key="2">
    <source>
        <dbReference type="EMBL" id="KIY61054.1"/>
    </source>
</evidence>
<feature type="compositionally biased region" description="Polar residues" evidence="1">
    <location>
        <begin position="1047"/>
        <end position="1064"/>
    </location>
</feature>
<feature type="compositionally biased region" description="Polar residues" evidence="1">
    <location>
        <begin position="89"/>
        <end position="112"/>
    </location>
</feature>
<feature type="compositionally biased region" description="Polar residues" evidence="1">
    <location>
        <begin position="690"/>
        <end position="710"/>
    </location>
</feature>
<dbReference type="InterPro" id="IPR021109">
    <property type="entry name" value="Peptidase_aspartic_dom_sf"/>
</dbReference>
<feature type="non-terminal residue" evidence="2">
    <location>
        <position position="1309"/>
    </location>
</feature>
<reference evidence="2 3" key="1">
    <citation type="journal article" date="2015" name="Fungal Genet. Biol.">
        <title>Evolution of novel wood decay mechanisms in Agaricales revealed by the genome sequences of Fistulina hepatica and Cylindrobasidium torrendii.</title>
        <authorList>
            <person name="Floudas D."/>
            <person name="Held B.W."/>
            <person name="Riley R."/>
            <person name="Nagy L.G."/>
            <person name="Koehler G."/>
            <person name="Ransdell A.S."/>
            <person name="Younus H."/>
            <person name="Chow J."/>
            <person name="Chiniquy J."/>
            <person name="Lipzen A."/>
            <person name="Tritt A."/>
            <person name="Sun H."/>
            <person name="Haridas S."/>
            <person name="LaButti K."/>
            <person name="Ohm R.A."/>
            <person name="Kues U."/>
            <person name="Blanchette R.A."/>
            <person name="Grigoriev I.V."/>
            <person name="Minto R.E."/>
            <person name="Hibbett D.S."/>
        </authorList>
    </citation>
    <scope>NUCLEOTIDE SEQUENCE [LARGE SCALE GENOMIC DNA]</scope>
    <source>
        <strain evidence="2 3">FP15055 ss-10</strain>
    </source>
</reference>